<gene>
    <name evidence="2" type="ORF">J5N97_026302</name>
</gene>
<feature type="signal peptide" evidence="1">
    <location>
        <begin position="1"/>
        <end position="27"/>
    </location>
</feature>
<sequence>MASSKSVLVFTALLATILFLSVELTEARELAQQTQEKMNKVEEEKTFGFGGGIPGFGRIPPWSGGGYQGYYPGYGGFPGYGGGFPRYGGFPGYGTPGYYGNPGYDTPGYYGNPGYGNPGYNGNP</sequence>
<keyword evidence="1" id="KW-0732">Signal</keyword>
<proteinExistence type="predicted"/>
<reference evidence="2" key="2">
    <citation type="journal article" date="2022" name="Hortic Res">
        <title>The genome of Dioscorea zingiberensis sheds light on the biosynthesis, origin and evolution of the medicinally important diosgenin saponins.</title>
        <authorList>
            <person name="Li Y."/>
            <person name="Tan C."/>
            <person name="Li Z."/>
            <person name="Guo J."/>
            <person name="Li S."/>
            <person name="Chen X."/>
            <person name="Wang C."/>
            <person name="Dai X."/>
            <person name="Yang H."/>
            <person name="Song W."/>
            <person name="Hou L."/>
            <person name="Xu J."/>
            <person name="Tong Z."/>
            <person name="Xu A."/>
            <person name="Yuan X."/>
            <person name="Wang W."/>
            <person name="Yang Q."/>
            <person name="Chen L."/>
            <person name="Sun Z."/>
            <person name="Wang K."/>
            <person name="Pan B."/>
            <person name="Chen J."/>
            <person name="Bao Y."/>
            <person name="Liu F."/>
            <person name="Qi X."/>
            <person name="Gang D.R."/>
            <person name="Wen J."/>
            <person name="Li J."/>
        </authorList>
    </citation>
    <scope>NUCLEOTIDE SEQUENCE</scope>
    <source>
        <strain evidence="2">Dzin_1.0</strain>
    </source>
</reference>
<dbReference type="AlphaFoldDB" id="A0A9D5H6D1"/>
<dbReference type="Proteomes" id="UP001085076">
    <property type="component" value="Miscellaneous, Linkage group lg08"/>
</dbReference>
<protein>
    <recommendedName>
        <fullName evidence="4">Glycine-rich protein</fullName>
    </recommendedName>
</protein>
<dbReference type="EMBL" id="JAGGNH010000008">
    <property type="protein sequence ID" value="KAJ0965164.1"/>
    <property type="molecule type" value="Genomic_DNA"/>
</dbReference>
<comment type="caution">
    <text evidence="2">The sequence shown here is derived from an EMBL/GenBank/DDBJ whole genome shotgun (WGS) entry which is preliminary data.</text>
</comment>
<name>A0A9D5H6D1_9LILI</name>
<evidence type="ECO:0000256" key="1">
    <source>
        <dbReference type="SAM" id="SignalP"/>
    </source>
</evidence>
<evidence type="ECO:0000313" key="2">
    <source>
        <dbReference type="EMBL" id="KAJ0965164.1"/>
    </source>
</evidence>
<keyword evidence="3" id="KW-1185">Reference proteome</keyword>
<evidence type="ECO:0008006" key="4">
    <source>
        <dbReference type="Google" id="ProtNLM"/>
    </source>
</evidence>
<accession>A0A9D5H6D1</accession>
<feature type="chain" id="PRO_5038866993" description="Glycine-rich protein" evidence="1">
    <location>
        <begin position="28"/>
        <end position="124"/>
    </location>
</feature>
<organism evidence="2 3">
    <name type="scientific">Dioscorea zingiberensis</name>
    <dbReference type="NCBI Taxonomy" id="325984"/>
    <lineage>
        <taxon>Eukaryota</taxon>
        <taxon>Viridiplantae</taxon>
        <taxon>Streptophyta</taxon>
        <taxon>Embryophyta</taxon>
        <taxon>Tracheophyta</taxon>
        <taxon>Spermatophyta</taxon>
        <taxon>Magnoliopsida</taxon>
        <taxon>Liliopsida</taxon>
        <taxon>Dioscoreales</taxon>
        <taxon>Dioscoreaceae</taxon>
        <taxon>Dioscorea</taxon>
    </lineage>
</organism>
<reference evidence="2" key="1">
    <citation type="submission" date="2021-03" db="EMBL/GenBank/DDBJ databases">
        <authorList>
            <person name="Li Z."/>
            <person name="Yang C."/>
        </authorList>
    </citation>
    <scope>NUCLEOTIDE SEQUENCE</scope>
    <source>
        <strain evidence="2">Dzin_1.0</strain>
        <tissue evidence="2">Leaf</tissue>
    </source>
</reference>
<evidence type="ECO:0000313" key="3">
    <source>
        <dbReference type="Proteomes" id="UP001085076"/>
    </source>
</evidence>